<dbReference type="InterPro" id="IPR000836">
    <property type="entry name" value="PRTase_dom"/>
</dbReference>
<dbReference type="RefSeq" id="WP_086964459.1">
    <property type="nucleotide sequence ID" value="NZ_CP021376.1"/>
</dbReference>
<dbReference type="KEGG" id="ocm:CBP12_10925"/>
<dbReference type="Gene3D" id="3.40.50.2020">
    <property type="match status" value="1"/>
</dbReference>
<dbReference type="EMBL" id="CP021376">
    <property type="protein sequence ID" value="ART80590.1"/>
    <property type="molecule type" value="Genomic_DNA"/>
</dbReference>
<organism evidence="3 4">
    <name type="scientific">Oceanisphaera avium</name>
    <dbReference type="NCBI Taxonomy" id="1903694"/>
    <lineage>
        <taxon>Bacteria</taxon>
        <taxon>Pseudomonadati</taxon>
        <taxon>Pseudomonadota</taxon>
        <taxon>Gammaproteobacteria</taxon>
        <taxon>Aeromonadales</taxon>
        <taxon>Aeromonadaceae</taxon>
        <taxon>Oceanisphaera</taxon>
    </lineage>
</organism>
<feature type="domain" description="Phosphoribosyltransferase" evidence="2">
    <location>
        <begin position="142"/>
        <end position="232"/>
    </location>
</feature>
<name>A0A1Y0CZ30_9GAMM</name>
<evidence type="ECO:0000313" key="3">
    <source>
        <dbReference type="EMBL" id="ART80590.1"/>
    </source>
</evidence>
<dbReference type="OrthoDB" id="9793412at2"/>
<gene>
    <name evidence="3" type="ORF">CBP12_10925</name>
</gene>
<sequence length="236" mass="26924">MISRLMTALQDGGAWRATWWWGQCLLCRQSCQQQPLICQQCQEELPLLAHTCRLCGFTLPVENSVCGHCQQTPPPWQRMQVLADFIPPFSGLIHGLKYHQQSLNGRLLGKLLAMHITPPYPEVIIPVPLHWWRQLHRGYNQAQEIALGLQSLLPLAIDNDSLKRSRATASQTHLSRKERQHNLHHAFSARPLNYQHVALLDDVLTTGSTMAELTRLLHQHGVKVVEVWAVCRTLDH</sequence>
<dbReference type="PANTHER" id="PTHR47505:SF1">
    <property type="entry name" value="DNA UTILIZATION PROTEIN YHGH"/>
    <property type="match status" value="1"/>
</dbReference>
<keyword evidence="4" id="KW-1185">Reference proteome</keyword>
<dbReference type="SUPFAM" id="SSF53271">
    <property type="entry name" value="PRTase-like"/>
    <property type="match status" value="1"/>
</dbReference>
<dbReference type="GO" id="GO:0016757">
    <property type="term" value="F:glycosyltransferase activity"/>
    <property type="evidence" value="ECO:0007669"/>
    <property type="project" value="UniProtKB-KW"/>
</dbReference>
<comment type="similarity">
    <text evidence="1">Belongs to the ComF/GntX family.</text>
</comment>
<protein>
    <submittedName>
        <fullName evidence="3">Amidophosphoribosyltransferase</fullName>
    </submittedName>
</protein>
<proteinExistence type="inferred from homology"/>
<reference evidence="4" key="1">
    <citation type="submission" date="2017-05" db="EMBL/GenBank/DDBJ databases">
        <authorList>
            <person name="Sung H."/>
        </authorList>
    </citation>
    <scope>NUCLEOTIDE SEQUENCE [LARGE SCALE GENOMIC DNA]</scope>
    <source>
        <strain evidence="4">AMac2203</strain>
    </source>
</reference>
<dbReference type="Proteomes" id="UP000243793">
    <property type="component" value="Chromosome"/>
</dbReference>
<accession>A0A1Y0CZ30</accession>
<evidence type="ECO:0000256" key="1">
    <source>
        <dbReference type="ARBA" id="ARBA00008007"/>
    </source>
</evidence>
<dbReference type="AlphaFoldDB" id="A0A1Y0CZ30"/>
<evidence type="ECO:0000313" key="4">
    <source>
        <dbReference type="Proteomes" id="UP000243793"/>
    </source>
</evidence>
<dbReference type="InterPro" id="IPR029057">
    <property type="entry name" value="PRTase-like"/>
</dbReference>
<dbReference type="Pfam" id="PF00156">
    <property type="entry name" value="Pribosyltran"/>
    <property type="match status" value="1"/>
</dbReference>
<evidence type="ECO:0000259" key="2">
    <source>
        <dbReference type="Pfam" id="PF00156"/>
    </source>
</evidence>
<dbReference type="InterPro" id="IPR051910">
    <property type="entry name" value="ComF/GntX_DNA_util-trans"/>
</dbReference>
<keyword evidence="3" id="KW-0808">Transferase</keyword>
<keyword evidence="3" id="KW-0328">Glycosyltransferase</keyword>
<dbReference type="PANTHER" id="PTHR47505">
    <property type="entry name" value="DNA UTILIZATION PROTEIN YHGH"/>
    <property type="match status" value="1"/>
</dbReference>
<dbReference type="CDD" id="cd06223">
    <property type="entry name" value="PRTases_typeI"/>
    <property type="match status" value="1"/>
</dbReference>